<dbReference type="RefSeq" id="WP_311618932.1">
    <property type="nucleotide sequence ID" value="NZ_JAVREV010000010.1"/>
</dbReference>
<dbReference type="InterPro" id="IPR029055">
    <property type="entry name" value="Ntn_hydrolases_N"/>
</dbReference>
<dbReference type="GO" id="GO:0016787">
    <property type="term" value="F:hydrolase activity"/>
    <property type="evidence" value="ECO:0007669"/>
    <property type="project" value="UniProtKB-KW"/>
</dbReference>
<dbReference type="SUPFAM" id="SSF56235">
    <property type="entry name" value="N-terminal nucleophile aminohydrolases (Ntn hydrolases)"/>
    <property type="match status" value="1"/>
</dbReference>
<dbReference type="EC" id="3.5.1.-" evidence="5"/>
<dbReference type="Proteomes" id="UP001183615">
    <property type="component" value="Unassembled WGS sequence"/>
</dbReference>
<dbReference type="InterPro" id="IPR006311">
    <property type="entry name" value="TAT_signal"/>
</dbReference>
<keyword evidence="2 5" id="KW-0378">Hydrolase</keyword>
<dbReference type="PIRSF" id="PIRSF001227">
    <property type="entry name" value="Pen_acylase"/>
    <property type="match status" value="1"/>
</dbReference>
<dbReference type="PANTHER" id="PTHR34218:SF4">
    <property type="entry name" value="ACYL-HOMOSERINE LACTONE ACYLASE QUIP"/>
    <property type="match status" value="1"/>
</dbReference>
<evidence type="ECO:0000256" key="4">
    <source>
        <dbReference type="SAM" id="SignalP"/>
    </source>
</evidence>
<keyword evidence="3" id="KW-0865">Zymogen</keyword>
<keyword evidence="6" id="KW-1185">Reference proteome</keyword>
<evidence type="ECO:0000313" key="6">
    <source>
        <dbReference type="Proteomes" id="UP001183615"/>
    </source>
</evidence>
<sequence length="800" mass="87898">MTTVTRRFLAPALAVAGLGAALLAPASATGGETRPERLEIPGLDRPVDITVDEWGVSHIRARNTDDLFFGQGFTVARDRLFQIDTWRRDGLGLLSEVLGPEYVGQDTASRLFLYRGDIEEEWESYGPEARAAATQYAAGINAYIDWLADNPEALPEEFDQLGYQPSHWKPEDVVRIRAHAIGENLRWELARTQLTCAGGIEASRFLRTLEPAHTPEIPDGLDPCSIPDDVLATYDLATAGVTFDNGEMRPTDPTDPTADAIADAGAGSNAWALAPERTESGRPILAADPHRTSNTAPANRYLVHLTAPGIDVIGAGEPWNPGVSLGHNGHIAFGLTNMPIDQNDLYVYELHPDDPTRYRYGDGWESFETVQEDIPVAGAEPAATDLRFTRHGPVVRVDEENNRAYAVRSAWTEPGTSPYLGALAFQEARNFEEFSQALDGWKTPGSHMAYADTEGNIGWVPAGLIPRRTGDGYDGLLPVPGDGRYEWDGFHSQEELPRELNPAEGYFASANEYNFPEGHPVTPTYEWHLPFRKQRLDEVLSAAEDATLQDSLELQADQKSLFATQLLPYLDGLTSQDPTTNQALELLRGYDGVANEDSAAAALFETWAMLSLRPSWLGMLVPEGADNPNFFINPEVTVMLESFANPDEWFGPDGAQVRDTLLLETLAPAFRLVSEDFGLGPDPAAWRWGDLQTHVFRHPLGDTFGPIPRGGTYHTVQASFFHPLTYEQLVGPVFRMAVDVGDWDASRAINAPGQSGDPSSPHYDDLHELWADDGTFPLLYSRSAVAEHASSRVTLRPARD</sequence>
<dbReference type="EMBL" id="JAVREV010000010">
    <property type="protein sequence ID" value="MDT0444679.1"/>
    <property type="molecule type" value="Genomic_DNA"/>
</dbReference>
<dbReference type="PROSITE" id="PS51318">
    <property type="entry name" value="TAT"/>
    <property type="match status" value="1"/>
</dbReference>
<dbReference type="PANTHER" id="PTHR34218">
    <property type="entry name" value="PEPTIDASE S45 PENICILLIN AMIDASE"/>
    <property type="match status" value="1"/>
</dbReference>
<evidence type="ECO:0000256" key="2">
    <source>
        <dbReference type="ARBA" id="ARBA00022801"/>
    </source>
</evidence>
<dbReference type="Gene3D" id="1.10.1400.10">
    <property type="match status" value="1"/>
</dbReference>
<keyword evidence="4" id="KW-0732">Signal</keyword>
<proteinExistence type="inferred from homology"/>
<name>A0ABU2S8D8_9ACTN</name>
<dbReference type="Gene3D" id="3.60.20.10">
    <property type="entry name" value="Glutamine Phosphoribosylpyrophosphate, subunit 1, domain 1"/>
    <property type="match status" value="1"/>
</dbReference>
<feature type="chain" id="PRO_5045763924" evidence="4">
    <location>
        <begin position="29"/>
        <end position="800"/>
    </location>
</feature>
<dbReference type="InterPro" id="IPR014395">
    <property type="entry name" value="Pen/GL7ACA/AHL_acylase"/>
</dbReference>
<comment type="caution">
    <text evidence="5">The sequence shown here is derived from an EMBL/GenBank/DDBJ whole genome shotgun (WGS) entry which is preliminary data.</text>
</comment>
<evidence type="ECO:0000256" key="3">
    <source>
        <dbReference type="ARBA" id="ARBA00023145"/>
    </source>
</evidence>
<dbReference type="InterPro" id="IPR043147">
    <property type="entry name" value="Penicillin_amidase_A-knob"/>
</dbReference>
<dbReference type="InterPro" id="IPR023343">
    <property type="entry name" value="Penicillin_amidase_dom1"/>
</dbReference>
<evidence type="ECO:0000256" key="1">
    <source>
        <dbReference type="ARBA" id="ARBA00006586"/>
    </source>
</evidence>
<gene>
    <name evidence="5" type="ORF">RM779_19040</name>
</gene>
<accession>A0ABU2S8D8</accession>
<organism evidence="5 6">
    <name type="scientific">Streptomyces johnsoniae</name>
    <dbReference type="NCBI Taxonomy" id="3075532"/>
    <lineage>
        <taxon>Bacteria</taxon>
        <taxon>Bacillati</taxon>
        <taxon>Actinomycetota</taxon>
        <taxon>Actinomycetes</taxon>
        <taxon>Kitasatosporales</taxon>
        <taxon>Streptomycetaceae</taxon>
        <taxon>Streptomyces</taxon>
    </lineage>
</organism>
<reference evidence="6" key="1">
    <citation type="submission" date="2023-07" db="EMBL/GenBank/DDBJ databases">
        <title>30 novel species of actinomycetes from the DSMZ collection.</title>
        <authorList>
            <person name="Nouioui I."/>
        </authorList>
    </citation>
    <scope>NUCLEOTIDE SEQUENCE [LARGE SCALE GENOMIC DNA]</scope>
    <source>
        <strain evidence="6">DSM 41886</strain>
    </source>
</reference>
<comment type="similarity">
    <text evidence="1">Belongs to the peptidase S45 family.</text>
</comment>
<dbReference type="Gene3D" id="1.10.439.10">
    <property type="entry name" value="Penicillin Amidohydrolase, domain 1"/>
    <property type="match status" value="1"/>
</dbReference>
<protein>
    <submittedName>
        <fullName evidence="5">Penicillin acylase family protein</fullName>
        <ecNumber evidence="5">3.5.1.-</ecNumber>
    </submittedName>
</protein>
<dbReference type="Pfam" id="PF01804">
    <property type="entry name" value="Penicil_amidase"/>
    <property type="match status" value="1"/>
</dbReference>
<dbReference type="CDD" id="cd03747">
    <property type="entry name" value="Ntn_PGA_like"/>
    <property type="match status" value="1"/>
</dbReference>
<evidence type="ECO:0000313" key="5">
    <source>
        <dbReference type="EMBL" id="MDT0444679.1"/>
    </source>
</evidence>
<feature type="signal peptide" evidence="4">
    <location>
        <begin position="1"/>
        <end position="28"/>
    </location>
</feature>
<dbReference type="InterPro" id="IPR002692">
    <property type="entry name" value="S45"/>
</dbReference>
<dbReference type="InterPro" id="IPR043146">
    <property type="entry name" value="Penicillin_amidase_N_B-knob"/>
</dbReference>
<dbReference type="Gene3D" id="2.30.120.10">
    <property type="match status" value="1"/>
</dbReference>